<gene>
    <name evidence="2" type="ORF">GCM10010916_30630</name>
</gene>
<dbReference type="InterPro" id="IPR001763">
    <property type="entry name" value="Rhodanese-like_dom"/>
</dbReference>
<evidence type="ECO:0000259" key="1">
    <source>
        <dbReference type="PROSITE" id="PS50206"/>
    </source>
</evidence>
<dbReference type="Gene3D" id="3.40.250.10">
    <property type="entry name" value="Rhodanese-like domain"/>
    <property type="match status" value="1"/>
</dbReference>
<keyword evidence="3" id="KW-1185">Reference proteome</keyword>
<evidence type="ECO:0000313" key="3">
    <source>
        <dbReference type="Proteomes" id="UP000644756"/>
    </source>
</evidence>
<dbReference type="Proteomes" id="UP000644756">
    <property type="component" value="Unassembled WGS sequence"/>
</dbReference>
<dbReference type="AlphaFoldDB" id="A0A917FXN7"/>
<evidence type="ECO:0000313" key="2">
    <source>
        <dbReference type="EMBL" id="GGG11650.1"/>
    </source>
</evidence>
<dbReference type="InterPro" id="IPR050229">
    <property type="entry name" value="GlpE_sulfurtransferase"/>
</dbReference>
<reference evidence="2" key="2">
    <citation type="submission" date="2020-09" db="EMBL/GenBank/DDBJ databases">
        <authorList>
            <person name="Sun Q."/>
            <person name="Zhou Y."/>
        </authorList>
    </citation>
    <scope>NUCLEOTIDE SEQUENCE</scope>
    <source>
        <strain evidence="2">CGMCC 1.12987</strain>
    </source>
</reference>
<dbReference type="PROSITE" id="PS50206">
    <property type="entry name" value="RHODANESE_3"/>
    <property type="match status" value="1"/>
</dbReference>
<dbReference type="PANTHER" id="PTHR43031">
    <property type="entry name" value="FAD-DEPENDENT OXIDOREDUCTASE"/>
    <property type="match status" value="1"/>
</dbReference>
<feature type="domain" description="Rhodanese" evidence="1">
    <location>
        <begin position="16"/>
        <end position="100"/>
    </location>
</feature>
<dbReference type="PANTHER" id="PTHR43031:SF17">
    <property type="entry name" value="SULFURTRANSFERASE YTWF-RELATED"/>
    <property type="match status" value="1"/>
</dbReference>
<dbReference type="InterPro" id="IPR036873">
    <property type="entry name" value="Rhodanese-like_dom_sf"/>
</dbReference>
<comment type="caution">
    <text evidence="2">The sequence shown here is derived from an EMBL/GenBank/DDBJ whole genome shotgun (WGS) entry which is preliminary data.</text>
</comment>
<accession>A0A917FXN7</accession>
<dbReference type="EMBL" id="BMGR01000010">
    <property type="protein sequence ID" value="GGG11650.1"/>
    <property type="molecule type" value="Genomic_DNA"/>
</dbReference>
<sequence length="103" mass="11551">MYPEWSPEEVAEKLTRGEKLNLVDVRERDEWQQGHIAQARLIPLSELTNRLDELKQGNEPIIMVCRSGGRSGKACDYLASLGYSVINMKGGMLAWTDDVVTGD</sequence>
<dbReference type="Pfam" id="PF00581">
    <property type="entry name" value="Rhodanese"/>
    <property type="match status" value="1"/>
</dbReference>
<protein>
    <submittedName>
        <fullName evidence="2">Rhodanese-like domain-containing protein</fullName>
    </submittedName>
</protein>
<dbReference type="SMART" id="SM00450">
    <property type="entry name" value="RHOD"/>
    <property type="match status" value="1"/>
</dbReference>
<dbReference type="SUPFAM" id="SSF52821">
    <property type="entry name" value="Rhodanese/Cell cycle control phosphatase"/>
    <property type="match status" value="1"/>
</dbReference>
<name>A0A917FXN7_9BACL</name>
<dbReference type="RefSeq" id="WP_188531950.1">
    <property type="nucleotide sequence ID" value="NZ_BMGR01000010.1"/>
</dbReference>
<proteinExistence type="predicted"/>
<organism evidence="2 3">
    <name type="scientific">Paenibacillus abyssi</name>
    <dbReference type="NCBI Taxonomy" id="1340531"/>
    <lineage>
        <taxon>Bacteria</taxon>
        <taxon>Bacillati</taxon>
        <taxon>Bacillota</taxon>
        <taxon>Bacilli</taxon>
        <taxon>Bacillales</taxon>
        <taxon>Paenibacillaceae</taxon>
        <taxon>Paenibacillus</taxon>
    </lineage>
</organism>
<dbReference type="CDD" id="cd00158">
    <property type="entry name" value="RHOD"/>
    <property type="match status" value="1"/>
</dbReference>
<reference evidence="2" key="1">
    <citation type="journal article" date="2014" name="Int. J. Syst. Evol. Microbiol.">
        <title>Complete genome sequence of Corynebacterium casei LMG S-19264T (=DSM 44701T), isolated from a smear-ripened cheese.</title>
        <authorList>
            <consortium name="US DOE Joint Genome Institute (JGI-PGF)"/>
            <person name="Walter F."/>
            <person name="Albersmeier A."/>
            <person name="Kalinowski J."/>
            <person name="Ruckert C."/>
        </authorList>
    </citation>
    <scope>NUCLEOTIDE SEQUENCE</scope>
    <source>
        <strain evidence="2">CGMCC 1.12987</strain>
    </source>
</reference>